<dbReference type="HOGENOM" id="CLU_060555_0_2_5"/>
<feature type="domain" description="Scaffold protein Nfu/NifU N-terminal" evidence="3">
    <location>
        <begin position="3"/>
        <end position="91"/>
    </location>
</feature>
<dbReference type="InterPro" id="IPR001075">
    <property type="entry name" value="NIF_FeS_clus_asmbl_NifU_C"/>
</dbReference>
<dbReference type="AlphaFoldDB" id="B4RAI9"/>
<dbReference type="PANTHER" id="PTHR11178">
    <property type="entry name" value="IRON-SULFUR CLUSTER SCAFFOLD PROTEIN NFU-RELATED"/>
    <property type="match status" value="1"/>
</dbReference>
<organism evidence="4 5">
    <name type="scientific">Phenylobacterium zucineum (strain HLK1)</name>
    <dbReference type="NCBI Taxonomy" id="450851"/>
    <lineage>
        <taxon>Bacteria</taxon>
        <taxon>Pseudomonadati</taxon>
        <taxon>Pseudomonadota</taxon>
        <taxon>Alphaproteobacteria</taxon>
        <taxon>Caulobacterales</taxon>
        <taxon>Caulobacteraceae</taxon>
        <taxon>Phenylobacterium</taxon>
    </lineage>
</organism>
<evidence type="ECO:0000256" key="1">
    <source>
        <dbReference type="ARBA" id="ARBA00006420"/>
    </source>
</evidence>
<dbReference type="STRING" id="450851.PHZ_c3178"/>
<dbReference type="PANTHER" id="PTHR11178:SF1">
    <property type="entry name" value="NFU1 IRON-SULFUR CLUSTER SCAFFOLD HOMOLOG, MITOCHONDRIAL"/>
    <property type="match status" value="1"/>
</dbReference>
<dbReference type="SMART" id="SM00932">
    <property type="entry name" value="Nfu_N"/>
    <property type="match status" value="1"/>
</dbReference>
<dbReference type="InterPro" id="IPR035433">
    <property type="entry name" value="NFU1-like"/>
</dbReference>
<dbReference type="KEGG" id="pzu:PHZ_c3178"/>
<dbReference type="InterPro" id="IPR036498">
    <property type="entry name" value="Nfu/NifU_N_sf"/>
</dbReference>
<dbReference type="Pfam" id="PF01106">
    <property type="entry name" value="NifU"/>
    <property type="match status" value="1"/>
</dbReference>
<dbReference type="GO" id="GO:0016226">
    <property type="term" value="P:iron-sulfur cluster assembly"/>
    <property type="evidence" value="ECO:0007669"/>
    <property type="project" value="InterPro"/>
</dbReference>
<dbReference type="PIRSF" id="PIRSF036773">
    <property type="entry name" value="HIRIP5"/>
    <property type="match status" value="1"/>
</dbReference>
<evidence type="ECO:0000313" key="4">
    <source>
        <dbReference type="EMBL" id="ACG79587.1"/>
    </source>
</evidence>
<gene>
    <name evidence="4" type="ordered locus">PHZ_c3178</name>
</gene>
<dbReference type="SUPFAM" id="SSF117916">
    <property type="entry name" value="Fe-S cluster assembly (FSCA) domain-like"/>
    <property type="match status" value="1"/>
</dbReference>
<dbReference type="EMBL" id="CP000747">
    <property type="protein sequence ID" value="ACG79587.1"/>
    <property type="molecule type" value="Genomic_DNA"/>
</dbReference>
<keyword evidence="5" id="KW-1185">Reference proteome</keyword>
<dbReference type="RefSeq" id="WP_012523725.1">
    <property type="nucleotide sequence ID" value="NC_011144.1"/>
</dbReference>
<dbReference type="Proteomes" id="UP000001868">
    <property type="component" value="Chromosome"/>
</dbReference>
<feature type="region of interest" description="Disordered" evidence="2">
    <location>
        <begin position="205"/>
        <end position="233"/>
    </location>
</feature>
<dbReference type="eggNOG" id="COG0694">
    <property type="taxonomic scope" value="Bacteria"/>
</dbReference>
<dbReference type="GO" id="GO:0051536">
    <property type="term" value="F:iron-sulfur cluster binding"/>
    <property type="evidence" value="ECO:0007669"/>
    <property type="project" value="InterPro"/>
</dbReference>
<dbReference type="InterPro" id="IPR014824">
    <property type="entry name" value="Nfu/NifU_N"/>
</dbReference>
<dbReference type="SUPFAM" id="SSF110836">
    <property type="entry name" value="Hypothetical protein SAV1430"/>
    <property type="match status" value="1"/>
</dbReference>
<protein>
    <submittedName>
        <fullName evidence="4">Thioredoxin-like domain protein</fullName>
    </submittedName>
</protein>
<dbReference type="InterPro" id="IPR034904">
    <property type="entry name" value="FSCA_dom_sf"/>
</dbReference>
<reference evidence="4 5" key="1">
    <citation type="journal article" date="2008" name="BMC Genomics">
        <title>Complete genome of Phenylobacterium zucineum - a novel facultative intracellular bacterium isolated from human erythroleukemia cell line K562.</title>
        <authorList>
            <person name="Luo Y."/>
            <person name="Xu X."/>
            <person name="Ding Z."/>
            <person name="Liu Z."/>
            <person name="Zhang B."/>
            <person name="Yan Z."/>
            <person name="Sun J."/>
            <person name="Hu S."/>
            <person name="Hu X."/>
        </authorList>
    </citation>
    <scope>NUCLEOTIDE SEQUENCE [LARGE SCALE GENOMIC DNA]</scope>
    <source>
        <strain evidence="4 5">HLK1</strain>
    </source>
</reference>
<dbReference type="Gene3D" id="3.30.1370.70">
    <property type="entry name" value="Scaffold protein Nfu/NifU, N-terminal domain"/>
    <property type="match status" value="1"/>
</dbReference>
<accession>B4RAI9</accession>
<dbReference type="OrthoDB" id="9796965at2"/>
<comment type="similarity">
    <text evidence="1">Belongs to the NifU family.</text>
</comment>
<sequence>MLILTETTPNPEARKFLPHARLTDGTAHAFDRTGFDPAASPLAARLFALGSVRHVLIAEDFVTVTRETDGEAWTTLRIKAIAEIADHLESGAPAVAAEGADPPDPEESQVEGEIRQVLGLYVRPGVARDGGDVLFDRFEPDTGVLWIRMQGACGGCPSSRLTLKAGIEQIVRRYVPEVLRVEEATDEAEVQEGAASRLKRWAERLRGGAPGGPPKAIFTHKGQVVRAPAEPGA</sequence>
<dbReference type="GO" id="GO:0005506">
    <property type="term" value="F:iron ion binding"/>
    <property type="evidence" value="ECO:0007669"/>
    <property type="project" value="InterPro"/>
</dbReference>
<evidence type="ECO:0000259" key="3">
    <source>
        <dbReference type="SMART" id="SM00932"/>
    </source>
</evidence>
<evidence type="ECO:0000256" key="2">
    <source>
        <dbReference type="SAM" id="MobiDB-lite"/>
    </source>
</evidence>
<name>B4RAI9_PHEZH</name>
<dbReference type="Pfam" id="PF08712">
    <property type="entry name" value="Nfu_N"/>
    <property type="match status" value="1"/>
</dbReference>
<evidence type="ECO:0000313" key="5">
    <source>
        <dbReference type="Proteomes" id="UP000001868"/>
    </source>
</evidence>
<proteinExistence type="inferred from homology"/>
<dbReference type="Gene3D" id="3.30.300.130">
    <property type="entry name" value="Fe-S cluster assembly (FSCA)"/>
    <property type="match status" value="1"/>
</dbReference>